<reference evidence="1 2" key="1">
    <citation type="submission" date="2021-01" db="EMBL/GenBank/DDBJ databases">
        <title>Whole genome shotgun sequence of Actinoplanes humidus NBRC 14915.</title>
        <authorList>
            <person name="Komaki H."/>
            <person name="Tamura T."/>
        </authorList>
    </citation>
    <scope>NUCLEOTIDE SEQUENCE [LARGE SCALE GENOMIC DNA]</scope>
    <source>
        <strain evidence="1 2">NBRC 14915</strain>
    </source>
</reference>
<dbReference type="Pfam" id="PF20329">
    <property type="entry name" value="DUF6624"/>
    <property type="match status" value="1"/>
</dbReference>
<dbReference type="RefSeq" id="WP_203842067.1">
    <property type="nucleotide sequence ID" value="NZ_BAAATV010000015.1"/>
</dbReference>
<proteinExistence type="predicted"/>
<evidence type="ECO:0008006" key="3">
    <source>
        <dbReference type="Google" id="ProtNLM"/>
    </source>
</evidence>
<keyword evidence="2" id="KW-1185">Reference proteome</keyword>
<evidence type="ECO:0000313" key="2">
    <source>
        <dbReference type="Proteomes" id="UP000603200"/>
    </source>
</evidence>
<sequence length="164" mass="18100">MVNDALAQELIDMTDEDRRLQPGALSDDFAAQLAHRRITVRNGDRLAGILDEHGWPTGELVGQEAARRAWLVAQHADRQLDLQRRVLTLMTEAVRAGKADTAQLAMLQDRLLINEGRPQIYGTQIAGVVDGAPVPWPCEDPGTMDQRRAEVGLDPFAVHVARHA</sequence>
<organism evidence="1 2">
    <name type="scientific">Winogradskya humida</name>
    <dbReference type="NCBI Taxonomy" id="113566"/>
    <lineage>
        <taxon>Bacteria</taxon>
        <taxon>Bacillati</taxon>
        <taxon>Actinomycetota</taxon>
        <taxon>Actinomycetes</taxon>
        <taxon>Micromonosporales</taxon>
        <taxon>Micromonosporaceae</taxon>
        <taxon>Winogradskya</taxon>
    </lineage>
</organism>
<dbReference type="InterPro" id="IPR046732">
    <property type="entry name" value="DUF6624"/>
</dbReference>
<evidence type="ECO:0000313" key="1">
    <source>
        <dbReference type="EMBL" id="GIE25097.1"/>
    </source>
</evidence>
<dbReference type="EMBL" id="BOMN01000115">
    <property type="protein sequence ID" value="GIE25097.1"/>
    <property type="molecule type" value="Genomic_DNA"/>
</dbReference>
<comment type="caution">
    <text evidence="1">The sequence shown here is derived from an EMBL/GenBank/DDBJ whole genome shotgun (WGS) entry which is preliminary data.</text>
</comment>
<name>A0ABQ4A2L9_9ACTN</name>
<gene>
    <name evidence="1" type="ORF">Ahu01nite_081990</name>
</gene>
<dbReference type="Proteomes" id="UP000603200">
    <property type="component" value="Unassembled WGS sequence"/>
</dbReference>
<accession>A0ABQ4A2L9</accession>
<protein>
    <recommendedName>
        <fullName evidence="3">DUF222 domain-containing protein</fullName>
    </recommendedName>
</protein>